<sequence length="260" mass="27712">MKNITGKKILVIGATGGFGSVISKTLDEYGARLFLHGNKESEKLNKLQSSLKNVDGTVLADITKEQQVENMYSEVVKAWNDKLDGLVISSGSTPVATEIKDTSLEDWNYAINVNLTGPFLLIKHASPLLKKAGGGKIVVISSIFGIETPLNRGSYGAAKHGLTALVQTVSKEEGASPNIIHINALCPGSAYGENAERAFERTAKEKGISVDEFLKIKTSKIPAGRLLYPGEVAEATAFLCSDSSNYINGELIKLTGGAIE</sequence>
<evidence type="ECO:0000313" key="3">
    <source>
        <dbReference type="Proteomes" id="UP000033869"/>
    </source>
</evidence>
<dbReference type="InterPro" id="IPR002347">
    <property type="entry name" value="SDR_fam"/>
</dbReference>
<dbReference type="InterPro" id="IPR020904">
    <property type="entry name" value="Sc_DH/Rdtase_CS"/>
</dbReference>
<dbReference type="PANTHER" id="PTHR42879">
    <property type="entry name" value="3-OXOACYL-(ACYL-CARRIER-PROTEIN) REDUCTASE"/>
    <property type="match status" value="1"/>
</dbReference>
<organism evidence="2 3">
    <name type="scientific">candidate division CPR2 bacterium GW2011_GWC1_41_48</name>
    <dbReference type="NCBI Taxonomy" id="1618344"/>
    <lineage>
        <taxon>Bacteria</taxon>
        <taxon>Bacteria division CPR2</taxon>
    </lineage>
</organism>
<reference evidence="2 3" key="1">
    <citation type="journal article" date="2015" name="Nature">
        <title>rRNA introns, odd ribosomes, and small enigmatic genomes across a large radiation of phyla.</title>
        <authorList>
            <person name="Brown C.T."/>
            <person name="Hug L.A."/>
            <person name="Thomas B.C."/>
            <person name="Sharon I."/>
            <person name="Castelle C.J."/>
            <person name="Singh A."/>
            <person name="Wilkins M.J."/>
            <person name="Williams K.H."/>
            <person name="Banfield J.F."/>
        </authorList>
    </citation>
    <scope>NUCLEOTIDE SEQUENCE [LARGE SCALE GENOMIC DNA]</scope>
</reference>
<dbReference type="Proteomes" id="UP000033869">
    <property type="component" value="Unassembled WGS sequence"/>
</dbReference>
<dbReference type="Gene3D" id="3.40.50.720">
    <property type="entry name" value="NAD(P)-binding Rossmann-like Domain"/>
    <property type="match status" value="1"/>
</dbReference>
<dbReference type="Pfam" id="PF13561">
    <property type="entry name" value="adh_short_C2"/>
    <property type="match status" value="1"/>
</dbReference>
<accession>A0A0G0Z8K1</accession>
<gene>
    <name evidence="2" type="ORF">UU65_C0002G0156</name>
</gene>
<proteinExistence type="inferred from homology"/>
<dbReference type="EMBL" id="LCBL01000002">
    <property type="protein sequence ID" value="KKS09378.1"/>
    <property type="molecule type" value="Genomic_DNA"/>
</dbReference>
<dbReference type="PROSITE" id="PS00061">
    <property type="entry name" value="ADH_SHORT"/>
    <property type="match status" value="1"/>
</dbReference>
<dbReference type="PRINTS" id="PR00081">
    <property type="entry name" value="GDHRDH"/>
</dbReference>
<dbReference type="InterPro" id="IPR036291">
    <property type="entry name" value="NAD(P)-bd_dom_sf"/>
</dbReference>
<name>A0A0G0Z8K1_UNCC2</name>
<comment type="caution">
    <text evidence="2">The sequence shown here is derived from an EMBL/GenBank/DDBJ whole genome shotgun (WGS) entry which is preliminary data.</text>
</comment>
<protein>
    <submittedName>
        <fullName evidence="2">Reductase</fullName>
    </submittedName>
</protein>
<dbReference type="CDD" id="cd05233">
    <property type="entry name" value="SDR_c"/>
    <property type="match status" value="1"/>
</dbReference>
<dbReference type="SUPFAM" id="SSF51735">
    <property type="entry name" value="NAD(P)-binding Rossmann-fold domains"/>
    <property type="match status" value="1"/>
</dbReference>
<dbReference type="AlphaFoldDB" id="A0A0G0Z8K1"/>
<comment type="similarity">
    <text evidence="1">Belongs to the short-chain dehydrogenases/reductases (SDR) family.</text>
</comment>
<evidence type="ECO:0000256" key="1">
    <source>
        <dbReference type="ARBA" id="ARBA00006484"/>
    </source>
</evidence>
<evidence type="ECO:0000313" key="2">
    <source>
        <dbReference type="EMBL" id="KKS09378.1"/>
    </source>
</evidence>
<dbReference type="InterPro" id="IPR050259">
    <property type="entry name" value="SDR"/>
</dbReference>
<dbReference type="PANTHER" id="PTHR42879:SF2">
    <property type="entry name" value="3-OXOACYL-[ACYL-CARRIER-PROTEIN] REDUCTASE FABG"/>
    <property type="match status" value="1"/>
</dbReference>
<dbReference type="GO" id="GO:0032787">
    <property type="term" value="P:monocarboxylic acid metabolic process"/>
    <property type="evidence" value="ECO:0007669"/>
    <property type="project" value="UniProtKB-ARBA"/>
</dbReference>